<name>A0ABQ5VQC8_9RHOB</name>
<dbReference type="Gene3D" id="2.30.40.10">
    <property type="entry name" value="Urease, subunit C, domain 1"/>
    <property type="match status" value="1"/>
</dbReference>
<keyword evidence="3" id="KW-1185">Reference proteome</keyword>
<dbReference type="CDD" id="cd01300">
    <property type="entry name" value="YtcJ_like"/>
    <property type="match status" value="1"/>
</dbReference>
<dbReference type="SUPFAM" id="SSF51338">
    <property type="entry name" value="Composite domain of metallo-dependent hydrolases"/>
    <property type="match status" value="1"/>
</dbReference>
<comment type="caution">
    <text evidence="2">The sequence shown here is derived from an EMBL/GenBank/DDBJ whole genome shotgun (WGS) entry which is preliminary data.</text>
</comment>
<dbReference type="SUPFAM" id="SSF51556">
    <property type="entry name" value="Metallo-dependent hydrolases"/>
    <property type="match status" value="1"/>
</dbReference>
<dbReference type="Pfam" id="PF07969">
    <property type="entry name" value="Amidohydro_3"/>
    <property type="match status" value="1"/>
</dbReference>
<dbReference type="Gene3D" id="3.10.310.70">
    <property type="match status" value="1"/>
</dbReference>
<organism evidence="2 3">
    <name type="scientific">Sulfitobacter pacificus</name>
    <dbReference type="NCBI Taxonomy" id="1499314"/>
    <lineage>
        <taxon>Bacteria</taxon>
        <taxon>Pseudomonadati</taxon>
        <taxon>Pseudomonadota</taxon>
        <taxon>Alphaproteobacteria</taxon>
        <taxon>Rhodobacterales</taxon>
        <taxon>Roseobacteraceae</taxon>
        <taxon>Sulfitobacter</taxon>
    </lineage>
</organism>
<feature type="domain" description="Amidohydrolase 3" evidence="1">
    <location>
        <begin position="46"/>
        <end position="547"/>
    </location>
</feature>
<accession>A0ABQ5VQC8</accession>
<evidence type="ECO:0000313" key="3">
    <source>
        <dbReference type="Proteomes" id="UP001161388"/>
    </source>
</evidence>
<dbReference type="PANTHER" id="PTHR22642:SF2">
    <property type="entry name" value="PROTEIN LONG AFTER FAR-RED 3"/>
    <property type="match status" value="1"/>
</dbReference>
<dbReference type="EMBL" id="BSNL01000024">
    <property type="protein sequence ID" value="GLQ29410.1"/>
    <property type="molecule type" value="Genomic_DNA"/>
</dbReference>
<sequence>MADIVIQNGRLITFNGPDQQALAITDGLITAVGSTADMAPHLAGAEVIDAEGATVLPGFIDSHVHLFQGAVEATWVKLFGIRSKDKIAEAVRARSKAQPEDKIIFAIGMSHGCMDGAEPDRHHMDDILRDRPFAAMHAGHHTVWANTKALEAAGILDGADVPDGCEVVMGEDGKATGVLNEVGAFGPVLRLTASGARELAGYETGSNPVPAPSAAEREADKTLIELSLKQIASKGITGLHNMDGNFYQLELLAALEAEGRLTARTEVPMHFKNFDSIDRLSEAADMRSQYSGDMVWSNRVKMFMDGVIESRTAVMTRPYTDTGTLADPLFSQPFFDEVCTKADAMDLQIAVHSIGDGAVHRVLNGYEAARRANGPRDSRHRIEHIEVLLPSDLPRFAELGVVASIQPPHGPGGGYFDFGDAEDSILRAEELGWNYPMRRLLEAGAKVILNTDWPVVPIDVLPSIHAAVVGKDLPAPWVDDRLTLRQALAAYTRDNAWVEFNESRKGRLSAGMMGDVVILDRDIEAAPLNQLNQAKVRTTLLGGRIIYDRTSQNADFG</sequence>
<evidence type="ECO:0000259" key="1">
    <source>
        <dbReference type="Pfam" id="PF07969"/>
    </source>
</evidence>
<dbReference type="RefSeq" id="WP_284376800.1">
    <property type="nucleotide sequence ID" value="NZ_BSNL01000024.1"/>
</dbReference>
<dbReference type="Proteomes" id="UP001161388">
    <property type="component" value="Unassembled WGS sequence"/>
</dbReference>
<reference evidence="2" key="2">
    <citation type="submission" date="2023-01" db="EMBL/GenBank/DDBJ databases">
        <title>Draft genome sequence of Sulfitobacter pacificus strain NBRC 109915.</title>
        <authorList>
            <person name="Sun Q."/>
            <person name="Mori K."/>
        </authorList>
    </citation>
    <scope>NUCLEOTIDE SEQUENCE</scope>
    <source>
        <strain evidence="2">NBRC 109915</strain>
    </source>
</reference>
<dbReference type="PANTHER" id="PTHR22642">
    <property type="entry name" value="IMIDAZOLONEPROPIONASE"/>
    <property type="match status" value="1"/>
</dbReference>
<protein>
    <submittedName>
        <fullName evidence="2">Amidohydrolase</fullName>
    </submittedName>
</protein>
<evidence type="ECO:0000313" key="2">
    <source>
        <dbReference type="EMBL" id="GLQ29410.1"/>
    </source>
</evidence>
<dbReference type="InterPro" id="IPR032466">
    <property type="entry name" value="Metal_Hydrolase"/>
</dbReference>
<proteinExistence type="predicted"/>
<dbReference type="InterPro" id="IPR011059">
    <property type="entry name" value="Metal-dep_hydrolase_composite"/>
</dbReference>
<dbReference type="Gene3D" id="3.20.20.140">
    <property type="entry name" value="Metal-dependent hydrolases"/>
    <property type="match status" value="1"/>
</dbReference>
<dbReference type="InterPro" id="IPR033932">
    <property type="entry name" value="YtcJ-like"/>
</dbReference>
<reference evidence="2" key="1">
    <citation type="journal article" date="2014" name="Int. J. Syst. Evol. Microbiol.">
        <title>Complete genome of a new Firmicutes species belonging to the dominant human colonic microbiota ('Ruminococcus bicirculans') reveals two chromosomes and a selective capacity to utilize plant glucans.</title>
        <authorList>
            <consortium name="NISC Comparative Sequencing Program"/>
            <person name="Wegmann U."/>
            <person name="Louis P."/>
            <person name="Goesmann A."/>
            <person name="Henrissat B."/>
            <person name="Duncan S.H."/>
            <person name="Flint H.J."/>
        </authorList>
    </citation>
    <scope>NUCLEOTIDE SEQUENCE</scope>
    <source>
        <strain evidence="2">NBRC 109915</strain>
    </source>
</reference>
<dbReference type="InterPro" id="IPR013108">
    <property type="entry name" value="Amidohydro_3"/>
</dbReference>
<gene>
    <name evidence="2" type="ORF">GCM10007927_42140</name>
</gene>